<organism evidence="2 3">
    <name type="scientific">Rubus argutus</name>
    <name type="common">Southern blackberry</name>
    <dbReference type="NCBI Taxonomy" id="59490"/>
    <lineage>
        <taxon>Eukaryota</taxon>
        <taxon>Viridiplantae</taxon>
        <taxon>Streptophyta</taxon>
        <taxon>Embryophyta</taxon>
        <taxon>Tracheophyta</taxon>
        <taxon>Spermatophyta</taxon>
        <taxon>Magnoliopsida</taxon>
        <taxon>eudicotyledons</taxon>
        <taxon>Gunneridae</taxon>
        <taxon>Pentapetalae</taxon>
        <taxon>rosids</taxon>
        <taxon>fabids</taxon>
        <taxon>Rosales</taxon>
        <taxon>Rosaceae</taxon>
        <taxon>Rosoideae</taxon>
        <taxon>Rosoideae incertae sedis</taxon>
        <taxon>Rubus</taxon>
    </lineage>
</organism>
<name>A0AAW1Y2A4_RUBAR</name>
<evidence type="ECO:0000313" key="2">
    <source>
        <dbReference type="EMBL" id="KAK9943381.1"/>
    </source>
</evidence>
<reference evidence="2 3" key="1">
    <citation type="journal article" date="2023" name="G3 (Bethesda)">
        <title>A chromosome-length genome assembly and annotation of blackberry (Rubus argutus, cv. 'Hillquist').</title>
        <authorList>
            <person name="Bruna T."/>
            <person name="Aryal R."/>
            <person name="Dudchenko O."/>
            <person name="Sargent D.J."/>
            <person name="Mead D."/>
            <person name="Buti M."/>
            <person name="Cavallini A."/>
            <person name="Hytonen T."/>
            <person name="Andres J."/>
            <person name="Pham M."/>
            <person name="Weisz D."/>
            <person name="Mascagni F."/>
            <person name="Usai G."/>
            <person name="Natali L."/>
            <person name="Bassil N."/>
            <person name="Fernandez G.E."/>
            <person name="Lomsadze A."/>
            <person name="Armour M."/>
            <person name="Olukolu B."/>
            <person name="Poorten T."/>
            <person name="Britton C."/>
            <person name="Davik J."/>
            <person name="Ashrafi H."/>
            <person name="Aiden E.L."/>
            <person name="Borodovsky M."/>
            <person name="Worthington M."/>
        </authorList>
    </citation>
    <scope>NUCLEOTIDE SEQUENCE [LARGE SCALE GENOMIC DNA]</scope>
    <source>
        <strain evidence="2">PI 553951</strain>
    </source>
</reference>
<evidence type="ECO:0000313" key="3">
    <source>
        <dbReference type="Proteomes" id="UP001457282"/>
    </source>
</evidence>
<dbReference type="AlphaFoldDB" id="A0AAW1Y2A4"/>
<proteinExistence type="predicted"/>
<keyword evidence="3" id="KW-1185">Reference proteome</keyword>
<accession>A0AAW1Y2A4</accession>
<sequence length="130" mass="14321">MAAPSCSTQPDAEHLHRRCPCPSVSPAQTERRKTESMQSVLAAAFRVAPQISLAAASSRRRPHHMDRIEAAKTAQKKRKEKQERNNGRRKETPSSLSPSTPQAALAASIHKLRRRPIVPKPGTCQAISEL</sequence>
<protein>
    <submittedName>
        <fullName evidence="2">Uncharacterized protein</fullName>
    </submittedName>
</protein>
<feature type="region of interest" description="Disordered" evidence="1">
    <location>
        <begin position="1"/>
        <end position="37"/>
    </location>
</feature>
<evidence type="ECO:0000256" key="1">
    <source>
        <dbReference type="SAM" id="MobiDB-lite"/>
    </source>
</evidence>
<dbReference type="EMBL" id="JBEDUW010000002">
    <property type="protein sequence ID" value="KAK9943381.1"/>
    <property type="molecule type" value="Genomic_DNA"/>
</dbReference>
<feature type="compositionally biased region" description="Polar residues" evidence="1">
    <location>
        <begin position="1"/>
        <end position="10"/>
    </location>
</feature>
<gene>
    <name evidence="2" type="ORF">M0R45_008991</name>
</gene>
<comment type="caution">
    <text evidence="2">The sequence shown here is derived from an EMBL/GenBank/DDBJ whole genome shotgun (WGS) entry which is preliminary data.</text>
</comment>
<dbReference type="Proteomes" id="UP001457282">
    <property type="component" value="Unassembled WGS sequence"/>
</dbReference>
<feature type="region of interest" description="Disordered" evidence="1">
    <location>
        <begin position="54"/>
        <end position="130"/>
    </location>
</feature>
<feature type="compositionally biased region" description="Basic and acidic residues" evidence="1">
    <location>
        <begin position="80"/>
        <end position="92"/>
    </location>
</feature>
<feature type="compositionally biased region" description="Polar residues" evidence="1">
    <location>
        <begin position="93"/>
        <end position="102"/>
    </location>
</feature>